<dbReference type="AlphaFoldDB" id="A0A850C646"/>
<accession>A0A850C646</accession>
<reference evidence="2 3" key="1">
    <citation type="submission" date="2020-05" db="EMBL/GenBank/DDBJ databases">
        <title>DNA-SIP metagenomic assembled genomes.</title>
        <authorList>
            <person name="Yu J."/>
        </authorList>
    </citation>
    <scope>NUCLEOTIDE SEQUENCE [LARGE SCALE GENOMIC DNA]</scope>
    <source>
        <strain evidence="2">Bin5.27</strain>
    </source>
</reference>
<dbReference type="Proteomes" id="UP000574690">
    <property type="component" value="Unassembled WGS sequence"/>
</dbReference>
<organism evidence="2 3">
    <name type="scientific">Glycomyces artemisiae</name>
    <dbReference type="NCBI Taxonomy" id="1076443"/>
    <lineage>
        <taxon>Bacteria</taxon>
        <taxon>Bacillati</taxon>
        <taxon>Actinomycetota</taxon>
        <taxon>Actinomycetes</taxon>
        <taxon>Glycomycetales</taxon>
        <taxon>Glycomycetaceae</taxon>
        <taxon>Glycomyces</taxon>
    </lineage>
</organism>
<evidence type="ECO:0000256" key="1">
    <source>
        <dbReference type="SAM" id="Phobius"/>
    </source>
</evidence>
<feature type="non-terminal residue" evidence="2">
    <location>
        <position position="1"/>
    </location>
</feature>
<keyword evidence="1" id="KW-0812">Transmembrane</keyword>
<evidence type="ECO:0000313" key="3">
    <source>
        <dbReference type="Proteomes" id="UP000574690"/>
    </source>
</evidence>
<gene>
    <name evidence="2" type="ORF">HOQ43_09430</name>
</gene>
<keyword evidence="1" id="KW-0472">Membrane</keyword>
<name>A0A850C646_9ACTN</name>
<proteinExistence type="predicted"/>
<sequence length="132" mass="13124">VPPAGQYPPAPAAASVGGGRKKGLVPILAAVGALVVIAAAVGVYFLLFAAPKFEEGGCVRHTSGDQAEAVDCADAVEGEDYEIVDKVGDGQECADAGRETLTVGDDVYCLSLLGGTDEGDGGGEATESPADE</sequence>
<protein>
    <submittedName>
        <fullName evidence="2">Uncharacterized protein</fullName>
    </submittedName>
</protein>
<keyword evidence="1" id="KW-1133">Transmembrane helix</keyword>
<dbReference type="EMBL" id="JABFXE010000393">
    <property type="protein sequence ID" value="NUQ88668.1"/>
    <property type="molecule type" value="Genomic_DNA"/>
</dbReference>
<feature type="transmembrane region" description="Helical" evidence="1">
    <location>
        <begin position="27"/>
        <end position="50"/>
    </location>
</feature>
<comment type="caution">
    <text evidence="2">The sequence shown here is derived from an EMBL/GenBank/DDBJ whole genome shotgun (WGS) entry which is preliminary data.</text>
</comment>
<evidence type="ECO:0000313" key="2">
    <source>
        <dbReference type="EMBL" id="NUQ88668.1"/>
    </source>
</evidence>